<dbReference type="OrthoDB" id="6329284at2759"/>
<gene>
    <name evidence="4" type="ORF">NGATSA_2023400</name>
</gene>
<dbReference type="EC" id="2.1.1.-" evidence="4"/>
<dbReference type="CDD" id="cd02440">
    <property type="entry name" value="AdoMet_MTases"/>
    <property type="match status" value="1"/>
</dbReference>
<proteinExistence type="evidence at transcript level"/>
<evidence type="ECO:0000313" key="4">
    <source>
        <dbReference type="EMBL" id="AFJ68914.1"/>
    </source>
</evidence>
<dbReference type="AlphaFoldDB" id="I2CPT1"/>
<dbReference type="InterPro" id="IPR023576">
    <property type="entry name" value="UbiE/COQ5_MeTrFase_CS"/>
</dbReference>
<feature type="non-terminal residue" evidence="4">
    <location>
        <position position="237"/>
    </location>
</feature>
<keyword evidence="1 4" id="KW-0489">Methyltransferase</keyword>
<dbReference type="InterPro" id="IPR029063">
    <property type="entry name" value="SAM-dependent_MTases_sf"/>
</dbReference>
<keyword evidence="2 4" id="KW-0808">Transferase</keyword>
<dbReference type="EMBL" id="JU969103">
    <property type="protein sequence ID" value="AFJ68914.1"/>
    <property type="molecule type" value="mRNA"/>
</dbReference>
<dbReference type="NCBIfam" id="TIGR01934">
    <property type="entry name" value="MenG_MenH_UbiE"/>
    <property type="match status" value="1"/>
</dbReference>
<reference evidence="4" key="1">
    <citation type="journal article" date="2012" name="Bioengineered">
        <title>Additional insights into the genome of the oleaginous model alga Nannochloropsis gaditana.</title>
        <authorList>
            <person name="Jinkerson R.E."/>
            <person name="Radakovits R."/>
            <person name="Posewitz M.C."/>
        </authorList>
    </citation>
    <scope>NUCLEOTIDE SEQUENCE</scope>
    <source>
        <strain evidence="4">CCMP526</strain>
    </source>
</reference>
<dbReference type="Pfam" id="PF01209">
    <property type="entry name" value="Ubie_methyltran"/>
    <property type="match status" value="1"/>
</dbReference>
<accession>I2CPT1</accession>
<keyword evidence="4" id="KW-0830">Ubiquinone</keyword>
<evidence type="ECO:0000256" key="3">
    <source>
        <dbReference type="ARBA" id="ARBA00022691"/>
    </source>
</evidence>
<dbReference type="PROSITE" id="PS01184">
    <property type="entry name" value="UBIE_2"/>
    <property type="match status" value="1"/>
</dbReference>
<organism evidence="4">
    <name type="scientific">Nannochloropsis gaditana (strain CCMP526)</name>
    <name type="common">Green microalga</name>
    <name type="synonym">Microchloropsis gaditana</name>
    <dbReference type="NCBI Taxonomy" id="1093141"/>
    <lineage>
        <taxon>Eukaryota</taxon>
        <taxon>Sar</taxon>
        <taxon>Stramenopiles</taxon>
        <taxon>Ochrophyta</taxon>
        <taxon>Eustigmatophyceae</taxon>
        <taxon>Eustigmatales</taxon>
        <taxon>Monodopsidaceae</taxon>
        <taxon>Nannochloropsis</taxon>
    </lineage>
</organism>
<protein>
    <submittedName>
        <fullName evidence="4">Ubiquinone biosynthesis methyltransferase</fullName>
        <ecNumber evidence="4">2.1.1.-</ecNumber>
    </submittedName>
</protein>
<feature type="non-terminal residue" evidence="4">
    <location>
        <position position="1"/>
    </location>
</feature>
<name>I2CPT1_NANGC</name>
<sequence length="237" mass="25998">SSSTSSIQQDTTHFGFQKVPVGDKEKLVKTVFDSVAGKYDVMNDLMSGGLHRLWKDDFVSSAGLPAVLRAQGGGKDIRLLDVAGGTGDIAFRLMKTALGVDAGARLPAITVFDINAEMLKVGRARAEEEVFPTQAPVRACMEWVEGNAEALPFPDDTFDLYTIAFGLRNVTRRAQALAEARRVLKRGGRFMCLEFSHVSLPLVKDAYDLYSFQIIPRMGQAVTGDAEAYRYLVESIR</sequence>
<dbReference type="GO" id="GO:0032259">
    <property type="term" value="P:methylation"/>
    <property type="evidence" value="ECO:0007669"/>
    <property type="project" value="UniProtKB-KW"/>
</dbReference>
<dbReference type="SUPFAM" id="SSF53335">
    <property type="entry name" value="S-adenosyl-L-methionine-dependent methyltransferases"/>
    <property type="match status" value="1"/>
</dbReference>
<dbReference type="OMA" id="MNDVMSM"/>
<dbReference type="PANTHER" id="PTHR43591:SF24">
    <property type="entry name" value="2-METHOXY-6-POLYPRENYL-1,4-BENZOQUINOL METHYLASE, MITOCHONDRIAL"/>
    <property type="match status" value="1"/>
</dbReference>
<evidence type="ECO:0000256" key="2">
    <source>
        <dbReference type="ARBA" id="ARBA00022679"/>
    </source>
</evidence>
<dbReference type="InterPro" id="IPR004033">
    <property type="entry name" value="UbiE/COQ5_MeTrFase"/>
</dbReference>
<dbReference type="PROSITE" id="PS01183">
    <property type="entry name" value="UBIE_1"/>
    <property type="match status" value="1"/>
</dbReference>
<dbReference type="Gene3D" id="3.40.50.150">
    <property type="entry name" value="Vaccinia Virus protein VP39"/>
    <property type="match status" value="1"/>
</dbReference>
<dbReference type="PROSITE" id="PS51608">
    <property type="entry name" value="SAM_MT_UBIE"/>
    <property type="match status" value="1"/>
</dbReference>
<evidence type="ECO:0000256" key="1">
    <source>
        <dbReference type="ARBA" id="ARBA00022603"/>
    </source>
</evidence>
<keyword evidence="3" id="KW-0949">S-adenosyl-L-methionine</keyword>
<reference evidence="4" key="2">
    <citation type="journal article" date="2012" name="Nat. Commun.">
        <title>Draft genome sequence and genetic transformation of the oleaginous alga Nannochloropis gaditana.</title>
        <authorList>
            <person name="Radakovits R."/>
            <person name="Jinkerson R.E."/>
            <person name="Fuerstenberg S.I."/>
            <person name="Tae H."/>
            <person name="Settlage R.E."/>
            <person name="Boore J.L."/>
            <person name="Posewitz M.C."/>
        </authorList>
    </citation>
    <scope>NUCLEOTIDE SEQUENCE</scope>
    <source>
        <strain evidence="4">CCMP526</strain>
    </source>
</reference>
<dbReference type="KEGG" id="ngd:NGA_2023400"/>
<dbReference type="PANTHER" id="PTHR43591">
    <property type="entry name" value="METHYLTRANSFERASE"/>
    <property type="match status" value="1"/>
</dbReference>
<dbReference type="GO" id="GO:0008425">
    <property type="term" value="F:2-methoxy-6-polyprenyl-1,4-benzoquinol methyltransferase activity"/>
    <property type="evidence" value="ECO:0007669"/>
    <property type="project" value="TreeGrafter"/>
</dbReference>